<dbReference type="PANTHER" id="PTHR12714">
    <property type="entry name" value="PROTEIN-S ISOPRENYLCYSTEINE O-METHYLTRANSFERASE"/>
    <property type="match status" value="1"/>
</dbReference>
<gene>
    <name evidence="7" type="ORF">LAESUDRAFT_761090</name>
</gene>
<dbReference type="GO" id="GO:0005789">
    <property type="term" value="C:endoplasmic reticulum membrane"/>
    <property type="evidence" value="ECO:0007669"/>
    <property type="project" value="UniProtKB-SubCell"/>
</dbReference>
<dbReference type="InterPro" id="IPR007269">
    <property type="entry name" value="ICMT_MeTrfase"/>
</dbReference>
<keyword evidence="5" id="KW-0256">Endoplasmic reticulum</keyword>
<proteinExistence type="inferred from homology"/>
<comment type="catalytic activity">
    <reaction evidence="5">
        <text>[protein]-C-terminal S-[(2E,6E)-farnesyl]-L-cysteine + S-adenosyl-L-methionine = [protein]-C-terminal S-[(2E,6E)-farnesyl]-L-cysteine methyl ester + S-adenosyl-L-homocysteine</text>
        <dbReference type="Rhea" id="RHEA:21672"/>
        <dbReference type="Rhea" id="RHEA-COMP:12125"/>
        <dbReference type="Rhea" id="RHEA-COMP:12126"/>
        <dbReference type="ChEBI" id="CHEBI:57856"/>
        <dbReference type="ChEBI" id="CHEBI:59789"/>
        <dbReference type="ChEBI" id="CHEBI:90510"/>
        <dbReference type="ChEBI" id="CHEBI:90511"/>
        <dbReference type="EC" id="2.1.1.100"/>
    </reaction>
</comment>
<evidence type="ECO:0000256" key="2">
    <source>
        <dbReference type="ARBA" id="ARBA00022692"/>
    </source>
</evidence>
<dbReference type="InParanoid" id="A0A165DC43"/>
<feature type="chain" id="PRO_5013357350" description="Protein-S-isoprenylcysteine O-methyltransferase" evidence="6">
    <location>
        <begin position="16"/>
        <end position="240"/>
    </location>
</feature>
<dbReference type="GO" id="GO:0032259">
    <property type="term" value="P:methylation"/>
    <property type="evidence" value="ECO:0007669"/>
    <property type="project" value="UniProtKB-KW"/>
</dbReference>
<dbReference type="GeneID" id="63829886"/>
<comment type="subcellular location">
    <subcellularLocation>
        <location evidence="5">Endoplasmic reticulum membrane</location>
        <topology evidence="5">Multi-pass membrane protein</topology>
    </subcellularLocation>
    <subcellularLocation>
        <location evidence="1">Membrane</location>
        <topology evidence="1">Multi-pass membrane protein</topology>
    </subcellularLocation>
</comment>
<keyword evidence="4" id="KW-0472">Membrane</keyword>
<keyword evidence="5" id="KW-0949">S-adenosyl-L-methionine</keyword>
<keyword evidence="6" id="KW-0732">Signal</keyword>
<dbReference type="PANTHER" id="PTHR12714:SF9">
    <property type="entry name" value="PROTEIN-S-ISOPRENYLCYSTEINE O-METHYLTRANSFERASE"/>
    <property type="match status" value="1"/>
</dbReference>
<keyword evidence="3" id="KW-1133">Transmembrane helix</keyword>
<dbReference type="EC" id="2.1.1.100" evidence="5"/>
<keyword evidence="8" id="KW-1185">Reference proteome</keyword>
<dbReference type="AlphaFoldDB" id="A0A165DC43"/>
<keyword evidence="5" id="KW-0489">Methyltransferase</keyword>
<dbReference type="RefSeq" id="XP_040762270.1">
    <property type="nucleotide sequence ID" value="XM_040912858.1"/>
</dbReference>
<sequence length="240" mass="26303">MSLVKLPFLFAGTLATYTCLTPPHPAVPHSERPKDVVLAERIFSAIARVYTGGLKLLICSGSVIEMVVIIANKFSSHPIAQQILHNAVPGSISLVNRIGLSPMFLAGCGCGVVGGFIRYQCYRTLGRLFTYEISIRDNHQLITTGPYAWVRHPSYSGGFICCVGMGLCYASQGSYLKECGILDTTAGKVASVLYAAMIFYGTASLVVRAPQEDAMLRKEFGAEWDEWAKKVPYRMIPYVY</sequence>
<evidence type="ECO:0000256" key="4">
    <source>
        <dbReference type="ARBA" id="ARBA00023136"/>
    </source>
</evidence>
<keyword evidence="2" id="KW-0812">Transmembrane</keyword>
<dbReference type="GO" id="GO:0004671">
    <property type="term" value="F:protein C-terminal S-isoprenylcysteine carboxyl O-methyltransferase activity"/>
    <property type="evidence" value="ECO:0007669"/>
    <property type="project" value="UniProtKB-EC"/>
</dbReference>
<accession>A0A165DC43</accession>
<evidence type="ECO:0000256" key="6">
    <source>
        <dbReference type="SAM" id="SignalP"/>
    </source>
</evidence>
<evidence type="ECO:0000313" key="7">
    <source>
        <dbReference type="EMBL" id="KZT04530.1"/>
    </source>
</evidence>
<evidence type="ECO:0000256" key="1">
    <source>
        <dbReference type="ARBA" id="ARBA00004141"/>
    </source>
</evidence>
<comment type="similarity">
    <text evidence="5">Belongs to the class VI-like SAM-binding methyltransferase superfamily. Isoprenylcysteine carboxyl methyltransferase family.</text>
</comment>
<evidence type="ECO:0000256" key="5">
    <source>
        <dbReference type="RuleBase" id="RU362022"/>
    </source>
</evidence>
<dbReference type="Pfam" id="PF04140">
    <property type="entry name" value="ICMT"/>
    <property type="match status" value="1"/>
</dbReference>
<dbReference type="Gene3D" id="1.20.120.1630">
    <property type="match status" value="1"/>
</dbReference>
<organism evidence="7 8">
    <name type="scientific">Laetiporus sulphureus 93-53</name>
    <dbReference type="NCBI Taxonomy" id="1314785"/>
    <lineage>
        <taxon>Eukaryota</taxon>
        <taxon>Fungi</taxon>
        <taxon>Dikarya</taxon>
        <taxon>Basidiomycota</taxon>
        <taxon>Agaricomycotina</taxon>
        <taxon>Agaricomycetes</taxon>
        <taxon>Polyporales</taxon>
        <taxon>Laetiporus</taxon>
    </lineage>
</organism>
<dbReference type="EMBL" id="KV427636">
    <property type="protein sequence ID" value="KZT04530.1"/>
    <property type="molecule type" value="Genomic_DNA"/>
</dbReference>
<name>A0A165DC43_9APHY</name>
<keyword evidence="5" id="KW-0808">Transferase</keyword>
<feature type="signal peptide" evidence="6">
    <location>
        <begin position="1"/>
        <end position="15"/>
    </location>
</feature>
<evidence type="ECO:0000313" key="8">
    <source>
        <dbReference type="Proteomes" id="UP000076871"/>
    </source>
</evidence>
<evidence type="ECO:0000256" key="3">
    <source>
        <dbReference type="ARBA" id="ARBA00022989"/>
    </source>
</evidence>
<dbReference type="OrthoDB" id="422086at2759"/>
<dbReference type="Proteomes" id="UP000076871">
    <property type="component" value="Unassembled WGS sequence"/>
</dbReference>
<dbReference type="STRING" id="1314785.A0A165DC43"/>
<reference evidence="7 8" key="1">
    <citation type="journal article" date="2016" name="Mol. Biol. Evol.">
        <title>Comparative Genomics of Early-Diverging Mushroom-Forming Fungi Provides Insights into the Origins of Lignocellulose Decay Capabilities.</title>
        <authorList>
            <person name="Nagy L.G."/>
            <person name="Riley R."/>
            <person name="Tritt A."/>
            <person name="Adam C."/>
            <person name="Daum C."/>
            <person name="Floudas D."/>
            <person name="Sun H."/>
            <person name="Yadav J.S."/>
            <person name="Pangilinan J."/>
            <person name="Larsson K.H."/>
            <person name="Matsuura K."/>
            <person name="Barry K."/>
            <person name="Labutti K."/>
            <person name="Kuo R."/>
            <person name="Ohm R.A."/>
            <person name="Bhattacharya S.S."/>
            <person name="Shirouzu T."/>
            <person name="Yoshinaga Y."/>
            <person name="Martin F.M."/>
            <person name="Grigoriev I.V."/>
            <person name="Hibbett D.S."/>
        </authorList>
    </citation>
    <scope>NUCLEOTIDE SEQUENCE [LARGE SCALE GENOMIC DNA]</scope>
    <source>
        <strain evidence="7 8">93-53</strain>
    </source>
</reference>
<protein>
    <recommendedName>
        <fullName evidence="5">Protein-S-isoprenylcysteine O-methyltransferase</fullName>
        <ecNumber evidence="5">2.1.1.100</ecNumber>
    </recommendedName>
</protein>